<evidence type="ECO:0000313" key="3">
    <source>
        <dbReference type="Proteomes" id="UP000735302"/>
    </source>
</evidence>
<dbReference type="Proteomes" id="UP000735302">
    <property type="component" value="Unassembled WGS sequence"/>
</dbReference>
<accession>A0AAV4AFX6</accession>
<dbReference type="EMBL" id="BLXT01003748">
    <property type="protein sequence ID" value="GFO05334.1"/>
    <property type="molecule type" value="Genomic_DNA"/>
</dbReference>
<reference evidence="2 3" key="1">
    <citation type="journal article" date="2021" name="Elife">
        <title>Chloroplast acquisition without the gene transfer in kleptoplastic sea slugs, Plakobranchus ocellatus.</title>
        <authorList>
            <person name="Maeda T."/>
            <person name="Takahashi S."/>
            <person name="Yoshida T."/>
            <person name="Shimamura S."/>
            <person name="Takaki Y."/>
            <person name="Nagai Y."/>
            <person name="Toyoda A."/>
            <person name="Suzuki Y."/>
            <person name="Arimoto A."/>
            <person name="Ishii H."/>
            <person name="Satoh N."/>
            <person name="Nishiyama T."/>
            <person name="Hasebe M."/>
            <person name="Maruyama T."/>
            <person name="Minagawa J."/>
            <person name="Obokata J."/>
            <person name="Shigenobu S."/>
        </authorList>
    </citation>
    <scope>NUCLEOTIDE SEQUENCE [LARGE SCALE GENOMIC DNA]</scope>
</reference>
<evidence type="ECO:0000256" key="1">
    <source>
        <dbReference type="SAM" id="MobiDB-lite"/>
    </source>
</evidence>
<protein>
    <submittedName>
        <fullName evidence="2">Uncharacterized protein</fullName>
    </submittedName>
</protein>
<organism evidence="2 3">
    <name type="scientific">Plakobranchus ocellatus</name>
    <dbReference type="NCBI Taxonomy" id="259542"/>
    <lineage>
        <taxon>Eukaryota</taxon>
        <taxon>Metazoa</taxon>
        <taxon>Spiralia</taxon>
        <taxon>Lophotrochozoa</taxon>
        <taxon>Mollusca</taxon>
        <taxon>Gastropoda</taxon>
        <taxon>Heterobranchia</taxon>
        <taxon>Euthyneura</taxon>
        <taxon>Panpulmonata</taxon>
        <taxon>Sacoglossa</taxon>
        <taxon>Placobranchoidea</taxon>
        <taxon>Plakobranchidae</taxon>
        <taxon>Plakobranchus</taxon>
    </lineage>
</organism>
<keyword evidence="3" id="KW-1185">Reference proteome</keyword>
<sequence>MLRRNPHPGARSMAASHIQGPDLWPRHTSRGPIYGRVTHPGARSMVASFSHCRKHCANRNVLDEVEKPNLYNSSPLAKHIGNPNKQEMWGGAFRSEIYRDSSVAGFEPSRRRPGLMEALKPEIALLWTRYISNLVSTAMPGYPKLGRYQSRLDKVEHFGAPMAGLVRDKWRNVWQASSHEPQ</sequence>
<evidence type="ECO:0000313" key="2">
    <source>
        <dbReference type="EMBL" id="GFO05334.1"/>
    </source>
</evidence>
<dbReference type="AlphaFoldDB" id="A0AAV4AFX6"/>
<name>A0AAV4AFX6_9GAST</name>
<gene>
    <name evidence="2" type="ORF">PoB_003183900</name>
</gene>
<proteinExistence type="predicted"/>
<feature type="region of interest" description="Disordered" evidence="1">
    <location>
        <begin position="1"/>
        <end position="27"/>
    </location>
</feature>
<comment type="caution">
    <text evidence="2">The sequence shown here is derived from an EMBL/GenBank/DDBJ whole genome shotgun (WGS) entry which is preliminary data.</text>
</comment>